<feature type="transmembrane region" description="Helical" evidence="7">
    <location>
        <begin position="149"/>
        <end position="176"/>
    </location>
</feature>
<keyword evidence="6 7" id="KW-0472">Membrane</keyword>
<dbReference type="PANTHER" id="PTHR43163">
    <property type="entry name" value="DIPEPTIDE TRANSPORT SYSTEM PERMEASE PROTEIN DPPB-RELATED"/>
    <property type="match status" value="1"/>
</dbReference>
<dbReference type="SUPFAM" id="SSF161098">
    <property type="entry name" value="MetI-like"/>
    <property type="match status" value="1"/>
</dbReference>
<evidence type="ECO:0000256" key="5">
    <source>
        <dbReference type="ARBA" id="ARBA00022989"/>
    </source>
</evidence>
<dbReference type="STRING" id="146020.RMCB_3460"/>
<feature type="transmembrane region" description="Helical" evidence="7">
    <location>
        <begin position="188"/>
        <end position="206"/>
    </location>
</feature>
<reference evidence="10" key="1">
    <citation type="journal article" date="2016" name="Genome Announc.">
        <title>Draft Genome Sequences of Five Rapidly Growing Mycobacterium Species, M. thermoresistibile, M. fortuitum subsp. acetamidolyticum, M. canariasense, M. brisbanense, and M. novocastrense.</title>
        <authorList>
            <person name="Katahira K."/>
            <person name="Ogura Y."/>
            <person name="Gotoh Y."/>
            <person name="Hayashi T."/>
        </authorList>
    </citation>
    <scope>NUCLEOTIDE SEQUENCE [LARGE SCALE GENOMIC DNA]</scope>
    <source>
        <strain evidence="10">JCM15654</strain>
    </source>
</reference>
<evidence type="ECO:0000256" key="2">
    <source>
        <dbReference type="ARBA" id="ARBA00022448"/>
    </source>
</evidence>
<dbReference type="Gene3D" id="1.10.3720.10">
    <property type="entry name" value="MetI-like"/>
    <property type="match status" value="1"/>
</dbReference>
<dbReference type="PANTHER" id="PTHR43163:SF6">
    <property type="entry name" value="DIPEPTIDE TRANSPORT SYSTEM PERMEASE PROTEIN DPPB-RELATED"/>
    <property type="match status" value="1"/>
</dbReference>
<feature type="transmembrane region" description="Helical" evidence="7">
    <location>
        <begin position="288"/>
        <end position="311"/>
    </location>
</feature>
<dbReference type="RefSeq" id="WP_062829812.1">
    <property type="nucleotide sequence ID" value="NZ_JACKTM010000068.1"/>
</dbReference>
<keyword evidence="5 7" id="KW-1133">Transmembrane helix</keyword>
<evidence type="ECO:0000313" key="9">
    <source>
        <dbReference type="EMBL" id="GAS89364.1"/>
    </source>
</evidence>
<comment type="similarity">
    <text evidence="7">Belongs to the binding-protein-dependent transport system permease family.</text>
</comment>
<reference evidence="10" key="2">
    <citation type="submission" date="2016-02" db="EMBL/GenBank/DDBJ databases">
        <title>Draft genome sequence of five rapidly growing Mycobacterium species.</title>
        <authorList>
            <person name="Katahira K."/>
            <person name="Gotou Y."/>
            <person name="Iida K."/>
            <person name="Ogura Y."/>
            <person name="Hayashi T."/>
        </authorList>
    </citation>
    <scope>NUCLEOTIDE SEQUENCE [LARGE SCALE GENOMIC DNA]</scope>
    <source>
        <strain evidence="10">JCM15654</strain>
    </source>
</reference>
<dbReference type="InterPro" id="IPR000515">
    <property type="entry name" value="MetI-like"/>
</dbReference>
<comment type="caution">
    <text evidence="9">The sequence shown here is derived from an EMBL/GenBank/DDBJ whole genome shotgun (WGS) entry which is preliminary data.</text>
</comment>
<dbReference type="EMBL" id="BCSX01000028">
    <property type="protein sequence ID" value="GAS89364.1"/>
    <property type="molecule type" value="Genomic_DNA"/>
</dbReference>
<dbReference type="Proteomes" id="UP000069620">
    <property type="component" value="Unassembled WGS sequence"/>
</dbReference>
<protein>
    <submittedName>
        <fullName evidence="9">Oligopeptide ABC transporter, permease</fullName>
    </submittedName>
</protein>
<feature type="transmembrane region" description="Helical" evidence="7">
    <location>
        <begin position="115"/>
        <end position="137"/>
    </location>
</feature>
<feature type="transmembrane region" description="Helical" evidence="7">
    <location>
        <begin position="242"/>
        <end position="268"/>
    </location>
</feature>
<evidence type="ECO:0000256" key="1">
    <source>
        <dbReference type="ARBA" id="ARBA00004651"/>
    </source>
</evidence>
<dbReference type="AlphaFoldDB" id="A0A100W0G7"/>
<keyword evidence="3" id="KW-1003">Cell membrane</keyword>
<evidence type="ECO:0000313" key="10">
    <source>
        <dbReference type="Proteomes" id="UP000069620"/>
    </source>
</evidence>
<organism evidence="9 10">
    <name type="scientific">Mycolicibacterium brisbanense</name>
    <dbReference type="NCBI Taxonomy" id="146020"/>
    <lineage>
        <taxon>Bacteria</taxon>
        <taxon>Bacillati</taxon>
        <taxon>Actinomycetota</taxon>
        <taxon>Actinomycetes</taxon>
        <taxon>Mycobacteriales</taxon>
        <taxon>Mycobacteriaceae</taxon>
        <taxon>Mycolicibacterium</taxon>
    </lineage>
</organism>
<keyword evidence="4 7" id="KW-0812">Transmembrane</keyword>
<accession>A0A100W0G7</accession>
<evidence type="ECO:0000256" key="4">
    <source>
        <dbReference type="ARBA" id="ARBA00022692"/>
    </source>
</evidence>
<dbReference type="GO" id="GO:0005886">
    <property type="term" value="C:plasma membrane"/>
    <property type="evidence" value="ECO:0007669"/>
    <property type="project" value="UniProtKB-SubCell"/>
</dbReference>
<dbReference type="CDD" id="cd06261">
    <property type="entry name" value="TM_PBP2"/>
    <property type="match status" value="1"/>
</dbReference>
<dbReference type="GO" id="GO:0071916">
    <property type="term" value="F:dipeptide transmembrane transporter activity"/>
    <property type="evidence" value="ECO:0007669"/>
    <property type="project" value="TreeGrafter"/>
</dbReference>
<proteinExistence type="inferred from homology"/>
<dbReference type="InterPro" id="IPR045621">
    <property type="entry name" value="BPD_transp_1_N"/>
</dbReference>
<evidence type="ECO:0000256" key="6">
    <source>
        <dbReference type="ARBA" id="ARBA00023136"/>
    </source>
</evidence>
<sequence>MTDLAVAARRTPIRVRQLAGRVAGVVGVLWGAATLTFFAQKLMRTDPVLAILGGAGAKPSPEQIAAVRVQYGLDQPVLSQYLHYLGGLVRGDLGTSYSRKQPVTDMIVQQIGPTLTLTAVSLAASWVIAVAVTLLTAHRSRPVSAIGSAVETFLAALPQYWLGIVLLVIFAFQLHWLPVVGDGGFDGLVLPALTLALPLAGFLGQVTRDEFSSALEQPFAVSARARGMSDWGVRWRHALRHAVLPGLTLSGWALGSLFSTAVIVETIFVRPGLGRMLVDAVIAHDMPVVMGVTLFVAAVYVIANAAVNAAFGRIDPRLRRASR</sequence>
<dbReference type="OrthoDB" id="9778910at2"/>
<evidence type="ECO:0000256" key="3">
    <source>
        <dbReference type="ARBA" id="ARBA00022475"/>
    </source>
</evidence>
<comment type="subcellular location">
    <subcellularLocation>
        <location evidence="1 7">Cell membrane</location>
        <topology evidence="1 7">Multi-pass membrane protein</topology>
    </subcellularLocation>
</comment>
<keyword evidence="10" id="KW-1185">Reference proteome</keyword>
<feature type="transmembrane region" description="Helical" evidence="7">
    <location>
        <begin position="18"/>
        <end position="39"/>
    </location>
</feature>
<evidence type="ECO:0000256" key="7">
    <source>
        <dbReference type="RuleBase" id="RU363032"/>
    </source>
</evidence>
<dbReference type="Pfam" id="PF00528">
    <property type="entry name" value="BPD_transp_1"/>
    <property type="match status" value="1"/>
</dbReference>
<gene>
    <name evidence="9" type="ORF">RMCB_3460</name>
</gene>
<dbReference type="PROSITE" id="PS50928">
    <property type="entry name" value="ABC_TM1"/>
    <property type="match status" value="1"/>
</dbReference>
<dbReference type="Pfam" id="PF19300">
    <property type="entry name" value="BPD_transp_1_N"/>
    <property type="match status" value="1"/>
</dbReference>
<dbReference type="InterPro" id="IPR035906">
    <property type="entry name" value="MetI-like_sf"/>
</dbReference>
<name>A0A100W0G7_9MYCO</name>
<evidence type="ECO:0000259" key="8">
    <source>
        <dbReference type="PROSITE" id="PS50928"/>
    </source>
</evidence>
<keyword evidence="2 7" id="KW-0813">Transport</keyword>
<feature type="domain" description="ABC transmembrane type-1" evidence="8">
    <location>
        <begin position="111"/>
        <end position="311"/>
    </location>
</feature>